<dbReference type="GO" id="GO:0008417">
    <property type="term" value="F:fucosyltransferase activity"/>
    <property type="evidence" value="ECO:0007669"/>
    <property type="project" value="InterPro"/>
</dbReference>
<gene>
    <name evidence="15" type="ORF">ILUMI_00965</name>
</gene>
<keyword evidence="11" id="KW-0325">Glycoprotein</keyword>
<dbReference type="InterPro" id="IPR038577">
    <property type="entry name" value="GT10-like_C_sf"/>
</dbReference>
<evidence type="ECO:0000259" key="13">
    <source>
        <dbReference type="Pfam" id="PF00852"/>
    </source>
</evidence>
<dbReference type="PANTHER" id="PTHR48438">
    <property type="entry name" value="ALPHA-(1,3)-FUCOSYLTRANSFERASE C-RELATED"/>
    <property type="match status" value="1"/>
</dbReference>
<dbReference type="Pfam" id="PF00852">
    <property type="entry name" value="Glyco_transf_10"/>
    <property type="match status" value="1"/>
</dbReference>
<comment type="caution">
    <text evidence="15">The sequence shown here is derived from an EMBL/GenBank/DDBJ whole genome shotgun (WGS) entry which is preliminary data.</text>
</comment>
<dbReference type="Gene3D" id="3.40.50.11660">
    <property type="entry name" value="Glycosyl transferase family 10, C-terminal domain"/>
    <property type="match status" value="1"/>
</dbReference>
<evidence type="ECO:0000256" key="11">
    <source>
        <dbReference type="ARBA" id="ARBA00023180"/>
    </source>
</evidence>
<reference evidence="15" key="1">
    <citation type="submission" date="2019-08" db="EMBL/GenBank/DDBJ databases">
        <title>The genome of the North American firefly Photinus pyralis.</title>
        <authorList>
            <consortium name="Photinus pyralis genome working group"/>
            <person name="Fallon T.R."/>
            <person name="Sander Lower S.E."/>
            <person name="Weng J.-K."/>
        </authorList>
    </citation>
    <scope>NUCLEOTIDE SEQUENCE</scope>
    <source>
        <strain evidence="15">TRF0915ILg1</strain>
        <tissue evidence="15">Whole body</tissue>
    </source>
</reference>
<keyword evidence="16" id="KW-1185">Reference proteome</keyword>
<keyword evidence="9 12" id="KW-0333">Golgi apparatus</keyword>
<dbReference type="InterPro" id="IPR031481">
    <property type="entry name" value="Glyco_tran_10_N"/>
</dbReference>
<feature type="domain" description="Fucosyltransferase C-terminal" evidence="13">
    <location>
        <begin position="173"/>
        <end position="358"/>
    </location>
</feature>
<dbReference type="PANTHER" id="PTHR48438:SF1">
    <property type="entry name" value="ALPHA-(1,3)-FUCOSYLTRANSFERASE C-RELATED"/>
    <property type="match status" value="1"/>
</dbReference>
<evidence type="ECO:0000256" key="7">
    <source>
        <dbReference type="ARBA" id="ARBA00022968"/>
    </source>
</evidence>
<sequence length="374" mass="44414">QTKLSKLGEILFLEEEPPLNPDSDGLEEYTILIWKYGRELKKRHVMRFTERSYDPFENCSVKNCVVRYKKSYISSADLVIFDLNHIKGTNELPLKSVRNPNQIWAFLSDRSPLRTFSASASADISDFDDIFNWSMTYRMNSDIPVPYGQTLLLRHRQKHLEIDYEEWNKSKHQNILLAIVMSDCRKTSYRLNYIKELQKHLKIDIYGNCGNKRCKAYAENIFPDELIDCEETIKYKFYLAFENSNCDEFITEQVWWYAYSKNAIPIVMGGSKKYYEQLLPPHSYINTEKFARPRDLVNYIVYLNNTPSDILQYFVWKKYFKVVNEHGYFHTASQHYCRACEALNYNNKDEKTIHDMEDYWVEGKCHSSSIFDLE</sequence>
<keyword evidence="6 12" id="KW-0812">Transmembrane</keyword>
<evidence type="ECO:0000256" key="3">
    <source>
        <dbReference type="ARBA" id="ARBA00008919"/>
    </source>
</evidence>
<dbReference type="Pfam" id="PF17039">
    <property type="entry name" value="Glyco_tran_10_N"/>
    <property type="match status" value="1"/>
</dbReference>
<protein>
    <recommendedName>
        <fullName evidence="12">Fucosyltransferase</fullName>
        <ecNumber evidence="12">2.4.1.-</ecNumber>
    </recommendedName>
</protein>
<comment type="pathway">
    <text evidence="2">Protein modification; protein glycosylation.</text>
</comment>
<evidence type="ECO:0000256" key="9">
    <source>
        <dbReference type="ARBA" id="ARBA00023034"/>
    </source>
</evidence>
<dbReference type="InterPro" id="IPR055270">
    <property type="entry name" value="Glyco_tran_10_C"/>
</dbReference>
<evidence type="ECO:0000256" key="6">
    <source>
        <dbReference type="ARBA" id="ARBA00022692"/>
    </source>
</evidence>
<accession>A0A8K0GPN5</accession>
<evidence type="ECO:0000256" key="12">
    <source>
        <dbReference type="RuleBase" id="RU003832"/>
    </source>
</evidence>
<dbReference type="Proteomes" id="UP000801492">
    <property type="component" value="Unassembled WGS sequence"/>
</dbReference>
<dbReference type="UniPathway" id="UPA00378"/>
<keyword evidence="8" id="KW-1133">Transmembrane helix</keyword>
<keyword evidence="5 12" id="KW-0808">Transferase</keyword>
<keyword evidence="4 12" id="KW-0328">Glycosyltransferase</keyword>
<dbReference type="OrthoDB" id="427096at2759"/>
<evidence type="ECO:0000256" key="2">
    <source>
        <dbReference type="ARBA" id="ARBA00004922"/>
    </source>
</evidence>
<evidence type="ECO:0000259" key="14">
    <source>
        <dbReference type="Pfam" id="PF17039"/>
    </source>
</evidence>
<keyword evidence="7" id="KW-0735">Signal-anchor</keyword>
<dbReference type="InterPro" id="IPR001503">
    <property type="entry name" value="Glyco_trans_10"/>
</dbReference>
<organism evidence="15 16">
    <name type="scientific">Ignelater luminosus</name>
    <name type="common">Cucubano</name>
    <name type="synonym">Pyrophorus luminosus</name>
    <dbReference type="NCBI Taxonomy" id="2038154"/>
    <lineage>
        <taxon>Eukaryota</taxon>
        <taxon>Metazoa</taxon>
        <taxon>Ecdysozoa</taxon>
        <taxon>Arthropoda</taxon>
        <taxon>Hexapoda</taxon>
        <taxon>Insecta</taxon>
        <taxon>Pterygota</taxon>
        <taxon>Neoptera</taxon>
        <taxon>Endopterygota</taxon>
        <taxon>Coleoptera</taxon>
        <taxon>Polyphaga</taxon>
        <taxon>Elateriformia</taxon>
        <taxon>Elateroidea</taxon>
        <taxon>Elateridae</taxon>
        <taxon>Agrypninae</taxon>
        <taxon>Pyrophorini</taxon>
        <taxon>Ignelater</taxon>
    </lineage>
</organism>
<dbReference type="SUPFAM" id="SSF53756">
    <property type="entry name" value="UDP-Glycosyltransferase/glycogen phosphorylase"/>
    <property type="match status" value="1"/>
</dbReference>
<dbReference type="GO" id="GO:0032580">
    <property type="term" value="C:Golgi cisterna membrane"/>
    <property type="evidence" value="ECO:0007669"/>
    <property type="project" value="UniProtKB-SubCell"/>
</dbReference>
<dbReference type="EMBL" id="VTPC01000585">
    <property type="protein sequence ID" value="KAF2905188.1"/>
    <property type="molecule type" value="Genomic_DNA"/>
</dbReference>
<feature type="non-terminal residue" evidence="15">
    <location>
        <position position="1"/>
    </location>
</feature>
<evidence type="ECO:0000313" key="16">
    <source>
        <dbReference type="Proteomes" id="UP000801492"/>
    </source>
</evidence>
<dbReference type="AlphaFoldDB" id="A0A8K0GPN5"/>
<feature type="domain" description="Fucosyltransferase N-terminal" evidence="14">
    <location>
        <begin position="29"/>
        <end position="148"/>
    </location>
</feature>
<comment type="subcellular location">
    <subcellularLocation>
        <location evidence="1 12">Golgi apparatus</location>
        <location evidence="1 12">Golgi stack membrane</location>
        <topology evidence="1 12">Single-pass type II membrane protein</topology>
    </subcellularLocation>
</comment>
<dbReference type="FunFam" id="3.40.50.11660:FF:000002">
    <property type="entry name" value="Alpha-(1,3)-fucosyltransferase"/>
    <property type="match status" value="1"/>
</dbReference>
<evidence type="ECO:0000313" key="15">
    <source>
        <dbReference type="EMBL" id="KAF2905188.1"/>
    </source>
</evidence>
<evidence type="ECO:0000256" key="5">
    <source>
        <dbReference type="ARBA" id="ARBA00022679"/>
    </source>
</evidence>
<dbReference type="EC" id="2.4.1.-" evidence="12"/>
<keyword evidence="10" id="KW-0472">Membrane</keyword>
<comment type="similarity">
    <text evidence="3 12">Belongs to the glycosyltransferase 10 family.</text>
</comment>
<evidence type="ECO:0000256" key="10">
    <source>
        <dbReference type="ARBA" id="ARBA00023136"/>
    </source>
</evidence>
<evidence type="ECO:0000256" key="8">
    <source>
        <dbReference type="ARBA" id="ARBA00022989"/>
    </source>
</evidence>
<evidence type="ECO:0000256" key="4">
    <source>
        <dbReference type="ARBA" id="ARBA00022676"/>
    </source>
</evidence>
<evidence type="ECO:0000256" key="1">
    <source>
        <dbReference type="ARBA" id="ARBA00004447"/>
    </source>
</evidence>
<name>A0A8K0GPN5_IGNLU</name>
<proteinExistence type="inferred from homology"/>